<organism evidence="1 2">
    <name type="scientific">Candidatus Corynebacterium avicola</name>
    <dbReference type="NCBI Taxonomy" id="2838527"/>
    <lineage>
        <taxon>Bacteria</taxon>
        <taxon>Bacillati</taxon>
        <taxon>Actinomycetota</taxon>
        <taxon>Actinomycetes</taxon>
        <taxon>Mycobacteriales</taxon>
        <taxon>Corynebacteriaceae</taxon>
        <taxon>Corynebacterium</taxon>
    </lineage>
</organism>
<evidence type="ECO:0000313" key="2">
    <source>
        <dbReference type="Proteomes" id="UP000824190"/>
    </source>
</evidence>
<sequence>MRGLPVTTPLQTVVDLHRQGWQEAKLRMFLVRAYGGAKGNDRRAEDFVALAPRSRDIAEKLLDGLVTGTASNLELQVVDRLRIAMAEMNVTIEVNRKIRGYRFDVVIEEAKVLVEIDSYIYHAAEGSNLGERTFIIDRWKGNMASRWGWTLLRYSDLCVQIIPGMVTEEIVDTVRYNLRHRRGRRMRRALEALLTDEAVWRWHPSLR</sequence>
<proteinExistence type="predicted"/>
<dbReference type="EMBL" id="DXGC01000115">
    <property type="protein sequence ID" value="HIW92624.1"/>
    <property type="molecule type" value="Genomic_DNA"/>
</dbReference>
<evidence type="ECO:0008006" key="3">
    <source>
        <dbReference type="Google" id="ProtNLM"/>
    </source>
</evidence>
<name>A0A9D1ULS2_9CORY</name>
<evidence type="ECO:0000313" key="1">
    <source>
        <dbReference type="EMBL" id="HIW92624.1"/>
    </source>
</evidence>
<reference evidence="1" key="2">
    <citation type="submission" date="2021-04" db="EMBL/GenBank/DDBJ databases">
        <authorList>
            <person name="Gilroy R."/>
        </authorList>
    </citation>
    <scope>NUCLEOTIDE SEQUENCE</scope>
    <source>
        <strain evidence="1">CHK32-1732</strain>
    </source>
</reference>
<protein>
    <recommendedName>
        <fullName evidence="3">DUF559 domain-containing protein</fullName>
    </recommendedName>
</protein>
<reference evidence="1" key="1">
    <citation type="journal article" date="2021" name="PeerJ">
        <title>Extensive microbial diversity within the chicken gut microbiome revealed by metagenomics and culture.</title>
        <authorList>
            <person name="Gilroy R."/>
            <person name="Ravi A."/>
            <person name="Getino M."/>
            <person name="Pursley I."/>
            <person name="Horton D.L."/>
            <person name="Alikhan N.F."/>
            <person name="Baker D."/>
            <person name="Gharbi K."/>
            <person name="Hall N."/>
            <person name="Watson M."/>
            <person name="Adriaenssens E.M."/>
            <person name="Foster-Nyarko E."/>
            <person name="Jarju S."/>
            <person name="Secka A."/>
            <person name="Antonio M."/>
            <person name="Oren A."/>
            <person name="Chaudhuri R.R."/>
            <person name="La Ragione R."/>
            <person name="Hildebrand F."/>
            <person name="Pallen M.J."/>
        </authorList>
    </citation>
    <scope>NUCLEOTIDE SEQUENCE</scope>
    <source>
        <strain evidence="1">CHK32-1732</strain>
    </source>
</reference>
<dbReference type="Gene3D" id="3.40.960.10">
    <property type="entry name" value="VSR Endonuclease"/>
    <property type="match status" value="1"/>
</dbReference>
<dbReference type="Proteomes" id="UP000824190">
    <property type="component" value="Unassembled WGS sequence"/>
</dbReference>
<accession>A0A9D1ULS2</accession>
<gene>
    <name evidence="1" type="ORF">H9870_13305</name>
</gene>
<comment type="caution">
    <text evidence="1">The sequence shown here is derived from an EMBL/GenBank/DDBJ whole genome shotgun (WGS) entry which is preliminary data.</text>
</comment>
<dbReference type="AlphaFoldDB" id="A0A9D1ULS2"/>